<evidence type="ECO:0000313" key="1">
    <source>
        <dbReference type="EMBL" id="MCD9872329.1"/>
    </source>
</evidence>
<proteinExistence type="predicted"/>
<keyword evidence="2" id="KW-1185">Reference proteome</keyword>
<dbReference type="Gene3D" id="2.40.50.140">
    <property type="entry name" value="Nucleic acid-binding proteins"/>
    <property type="match status" value="1"/>
</dbReference>
<evidence type="ECO:0000313" key="2">
    <source>
        <dbReference type="Proteomes" id="UP001108029"/>
    </source>
</evidence>
<dbReference type="Gene3D" id="2.40.50.100">
    <property type="match status" value="1"/>
</dbReference>
<reference evidence="1" key="1">
    <citation type="submission" date="2021-12" db="EMBL/GenBank/DDBJ databases">
        <authorList>
            <person name="Lee J.-H."/>
            <person name="Kim S.-B."/>
        </authorList>
    </citation>
    <scope>NUCLEOTIDE SEQUENCE</scope>
    <source>
        <strain evidence="1">NR30</strain>
    </source>
</reference>
<dbReference type="Proteomes" id="UP001108029">
    <property type="component" value="Unassembled WGS sequence"/>
</dbReference>
<name>A0A9Q3VIV7_9ACTN</name>
<evidence type="ECO:0008006" key="3">
    <source>
        <dbReference type="Google" id="ProtNLM"/>
    </source>
</evidence>
<dbReference type="InterPro" id="IPR012340">
    <property type="entry name" value="NA-bd_OB-fold"/>
</dbReference>
<protein>
    <recommendedName>
        <fullName evidence="3">Transport-associated OB type 2 domain-containing protein</fullName>
    </recommendedName>
</protein>
<sequence length="116" mass="12270">MPGVADTEGHARLSGAVRIALPVAEGREVVVGVRPEDLPLTGDAGIPAKVVAHEPLPEAGIATLAHGERVRVTADPDHTHAFDAKTGAPCDERIRACRRRWRPLHPAVAHHGGTRP</sequence>
<organism evidence="1 2">
    <name type="scientific">Streptomyces guryensis</name>
    <dbReference type="NCBI Taxonomy" id="2886947"/>
    <lineage>
        <taxon>Bacteria</taxon>
        <taxon>Bacillati</taxon>
        <taxon>Actinomycetota</taxon>
        <taxon>Actinomycetes</taxon>
        <taxon>Kitasatosporales</taxon>
        <taxon>Streptomycetaceae</taxon>
        <taxon>Streptomyces</taxon>
    </lineage>
</organism>
<dbReference type="InterPro" id="IPR008995">
    <property type="entry name" value="Mo/tungstate-bd_C_term_dom"/>
</dbReference>
<dbReference type="SUPFAM" id="SSF50331">
    <property type="entry name" value="MOP-like"/>
    <property type="match status" value="1"/>
</dbReference>
<gene>
    <name evidence="1" type="ORF">LJ657_01260</name>
</gene>
<accession>A0A9Q3VIV7</accession>
<dbReference type="EMBL" id="JAJSBI010000001">
    <property type="protein sequence ID" value="MCD9872329.1"/>
    <property type="molecule type" value="Genomic_DNA"/>
</dbReference>
<comment type="caution">
    <text evidence="1">The sequence shown here is derived from an EMBL/GenBank/DDBJ whole genome shotgun (WGS) entry which is preliminary data.</text>
</comment>
<dbReference type="AlphaFoldDB" id="A0A9Q3VIV7"/>